<dbReference type="SUPFAM" id="SSF103481">
    <property type="entry name" value="Multidrug resistance efflux transporter EmrE"/>
    <property type="match status" value="2"/>
</dbReference>
<evidence type="ECO:0000256" key="1">
    <source>
        <dbReference type="ARBA" id="ARBA00004651"/>
    </source>
</evidence>
<name>A0A1F4PQD5_UNCK3</name>
<feature type="domain" description="EamA" evidence="7">
    <location>
        <begin position="2"/>
        <end position="117"/>
    </location>
</feature>
<feature type="transmembrane region" description="Helical" evidence="6">
    <location>
        <begin position="47"/>
        <end position="69"/>
    </location>
</feature>
<evidence type="ECO:0000259" key="7">
    <source>
        <dbReference type="Pfam" id="PF00892"/>
    </source>
</evidence>
<evidence type="ECO:0000256" key="4">
    <source>
        <dbReference type="ARBA" id="ARBA00022989"/>
    </source>
</evidence>
<feature type="transmembrane region" description="Helical" evidence="6">
    <location>
        <begin position="162"/>
        <end position="185"/>
    </location>
</feature>
<proteinExistence type="predicted"/>
<dbReference type="Gene3D" id="1.10.3730.20">
    <property type="match status" value="1"/>
</dbReference>
<dbReference type="InterPro" id="IPR037185">
    <property type="entry name" value="EmrE-like"/>
</dbReference>
<protein>
    <recommendedName>
        <fullName evidence="7">EamA domain-containing protein</fullName>
    </recommendedName>
</protein>
<accession>A0A1F4PQD5</accession>
<feature type="transmembrane region" description="Helical" evidence="6">
    <location>
        <begin position="221"/>
        <end position="240"/>
    </location>
</feature>
<feature type="transmembrane region" description="Helical" evidence="6">
    <location>
        <begin position="103"/>
        <end position="120"/>
    </location>
</feature>
<feature type="transmembrane region" description="Helical" evidence="6">
    <location>
        <begin position="126"/>
        <end position="150"/>
    </location>
</feature>
<feature type="transmembrane region" description="Helical" evidence="6">
    <location>
        <begin position="246"/>
        <end position="262"/>
    </location>
</feature>
<keyword evidence="4 6" id="KW-1133">Transmembrane helix</keyword>
<sequence>MKLGLGIVSPLVLIGAIQTVSFLAVLAYYFVRRQKIKWNFNQSEIQALVLAGLIGYAAAPLFAIVGLKYVTGTTAGLFTGLSSILVMALGAIILKERPRSQQLFGVLAAGVGIYIFLGGGGAGGSLFGMLMLLISELSYALNTVMTRLVVRRPGDETLSTSLITNGIGAAILLPLGLLSGGSVAMLGQWQIGLSVLVVGMIFGFAGMLWSACLDKLQALEAAIFQNTMLIQVAILSVIFLGEQLTMHNVLGGIGVLIGAYLVDHQVKSFNINPATI</sequence>
<feature type="transmembrane region" description="Helical" evidence="6">
    <location>
        <begin position="191"/>
        <end position="209"/>
    </location>
</feature>
<dbReference type="STRING" id="1798539.A2994_01365"/>
<reference evidence="8 9" key="1">
    <citation type="journal article" date="2016" name="Nat. Commun.">
        <title>Thousands of microbial genomes shed light on interconnected biogeochemical processes in an aquifer system.</title>
        <authorList>
            <person name="Anantharaman K."/>
            <person name="Brown C.T."/>
            <person name="Hug L.A."/>
            <person name="Sharon I."/>
            <person name="Castelle C.J."/>
            <person name="Probst A.J."/>
            <person name="Thomas B.C."/>
            <person name="Singh A."/>
            <person name="Wilkins M.J."/>
            <person name="Karaoz U."/>
            <person name="Brodie E.L."/>
            <person name="Williams K.H."/>
            <person name="Hubbard S.S."/>
            <person name="Banfield J.F."/>
        </authorList>
    </citation>
    <scope>NUCLEOTIDE SEQUENCE [LARGE SCALE GENOMIC DNA]</scope>
</reference>
<feature type="transmembrane region" description="Helical" evidence="6">
    <location>
        <begin position="6"/>
        <end position="31"/>
    </location>
</feature>
<evidence type="ECO:0000256" key="3">
    <source>
        <dbReference type="ARBA" id="ARBA00022692"/>
    </source>
</evidence>
<dbReference type="Proteomes" id="UP000179010">
    <property type="component" value="Unassembled WGS sequence"/>
</dbReference>
<evidence type="ECO:0000256" key="6">
    <source>
        <dbReference type="SAM" id="Phobius"/>
    </source>
</evidence>
<evidence type="ECO:0000313" key="8">
    <source>
        <dbReference type="EMBL" id="OGB85252.1"/>
    </source>
</evidence>
<organism evidence="8 9">
    <name type="scientific">candidate division Kazan bacterium RIFCSPLOWO2_01_FULL_48_13</name>
    <dbReference type="NCBI Taxonomy" id="1798539"/>
    <lineage>
        <taxon>Bacteria</taxon>
        <taxon>Bacteria division Kazan-3B-28</taxon>
    </lineage>
</organism>
<dbReference type="InterPro" id="IPR000620">
    <property type="entry name" value="EamA_dom"/>
</dbReference>
<keyword evidence="3 6" id="KW-0812">Transmembrane</keyword>
<dbReference type="EMBL" id="METE01000007">
    <property type="protein sequence ID" value="OGB85252.1"/>
    <property type="molecule type" value="Genomic_DNA"/>
</dbReference>
<dbReference type="PANTHER" id="PTHR32322">
    <property type="entry name" value="INNER MEMBRANE TRANSPORTER"/>
    <property type="match status" value="1"/>
</dbReference>
<keyword evidence="2" id="KW-1003">Cell membrane</keyword>
<evidence type="ECO:0000256" key="2">
    <source>
        <dbReference type="ARBA" id="ARBA00022475"/>
    </source>
</evidence>
<feature type="transmembrane region" description="Helical" evidence="6">
    <location>
        <begin position="75"/>
        <end position="94"/>
    </location>
</feature>
<dbReference type="InterPro" id="IPR050638">
    <property type="entry name" value="AA-Vitamin_Transporters"/>
</dbReference>
<gene>
    <name evidence="8" type="ORF">A2994_01365</name>
</gene>
<dbReference type="PANTHER" id="PTHR32322:SF18">
    <property type="entry name" value="S-ADENOSYLMETHIONINE_S-ADENOSYLHOMOCYSTEINE TRANSPORTER"/>
    <property type="match status" value="1"/>
</dbReference>
<dbReference type="AlphaFoldDB" id="A0A1F4PQD5"/>
<comment type="subcellular location">
    <subcellularLocation>
        <location evidence="1">Cell membrane</location>
        <topology evidence="1">Multi-pass membrane protein</topology>
    </subcellularLocation>
</comment>
<dbReference type="Pfam" id="PF00892">
    <property type="entry name" value="EamA"/>
    <property type="match status" value="2"/>
</dbReference>
<keyword evidence="5 6" id="KW-0472">Membrane</keyword>
<evidence type="ECO:0000256" key="5">
    <source>
        <dbReference type="ARBA" id="ARBA00023136"/>
    </source>
</evidence>
<evidence type="ECO:0000313" key="9">
    <source>
        <dbReference type="Proteomes" id="UP000179010"/>
    </source>
</evidence>
<feature type="domain" description="EamA" evidence="7">
    <location>
        <begin position="127"/>
        <end position="262"/>
    </location>
</feature>
<dbReference type="GO" id="GO:0005886">
    <property type="term" value="C:plasma membrane"/>
    <property type="evidence" value="ECO:0007669"/>
    <property type="project" value="UniProtKB-SubCell"/>
</dbReference>
<comment type="caution">
    <text evidence="8">The sequence shown here is derived from an EMBL/GenBank/DDBJ whole genome shotgun (WGS) entry which is preliminary data.</text>
</comment>